<evidence type="ECO:0000256" key="4">
    <source>
        <dbReference type="ARBA" id="ARBA00023242"/>
    </source>
</evidence>
<dbReference type="AlphaFoldDB" id="A0A1A9ZXB9"/>
<dbReference type="GO" id="GO:0006303">
    <property type="term" value="P:double-strand break repair via nonhomologous end joining"/>
    <property type="evidence" value="ECO:0007669"/>
    <property type="project" value="UniProtKB-ARBA"/>
</dbReference>
<dbReference type="GO" id="GO:0005634">
    <property type="term" value="C:nucleus"/>
    <property type="evidence" value="ECO:0007669"/>
    <property type="project" value="UniProtKB-SubCell"/>
</dbReference>
<evidence type="ECO:0000256" key="5">
    <source>
        <dbReference type="SAM" id="Coils"/>
    </source>
</evidence>
<reference evidence="7" key="2">
    <citation type="submission" date="2020-05" db="UniProtKB">
        <authorList>
            <consortium name="EnsemblMetazoa"/>
        </authorList>
    </citation>
    <scope>IDENTIFICATION</scope>
    <source>
        <strain evidence="7">IAEA</strain>
    </source>
</reference>
<keyword evidence="2" id="KW-0227">DNA damage</keyword>
<feature type="region of interest" description="Disordered" evidence="6">
    <location>
        <begin position="640"/>
        <end position="682"/>
    </location>
</feature>
<evidence type="ECO:0000256" key="3">
    <source>
        <dbReference type="ARBA" id="ARBA00023204"/>
    </source>
</evidence>
<keyword evidence="5" id="KW-0175">Coiled coil</keyword>
<dbReference type="Gene3D" id="1.10.287.450">
    <property type="entry name" value="Helix hairpin bin"/>
    <property type="match status" value="1"/>
</dbReference>
<dbReference type="EnsemblMetazoa" id="GPAI028018-RA">
    <property type="protein sequence ID" value="GPAI028018-PA"/>
    <property type="gene ID" value="GPAI028018"/>
</dbReference>
<sequence>MWKKLEISDEKFFINCALTDDEKMICILFSLNKCWFATLTDDEIKQKVELLNKRMEYNKFVKNTLLNSDLAEASIEELAQTNISDGVINKRLLKLKYRIEELPFKFEWFLTQACTEERNFFVPMLLAIDDYKQQVQELKSIIQKKDEEIKQYRGEGFTLRRTTAITRPFDADEFNNKRKNHKCINNFEDLSKCVLALQLSNAVSMYYTRVEELKRNFEMKLPKELPKATELNYEKIEEKSKIEEIISLFDAKISKIARGKKGEITKFGTLINGHSSEREPQPKPLLFKPIRKIDYNVLHNDKRIISKCARKQPVVKYAKSLNNSNEKSQLQHSLSEQDFSQLSVKNKILLYTKFIEDMLKVNANYAYKNVENCHQEKVSQESVKRLVEEYEKRCRLTEYDFSTKNQTQLIEKLDEIDARSWRKGSVEVGEVIESLTTAKNLRITVNIKKFPKDAEQNYDCKSPSTSVADVNVDNMKDDTHSRKQCSADMCNTLPNEDNTSHMPQGNGILLRNQAWKELFHNWLKDQDRSFFNTNFLEDASEFSPSDNNASESFMVSQKYAFDKYVEGAVEKLKNDCSKEKPIVCVDERKKDLKDITFISKAKRIEIESDLAKNTSDDSQNEHHNAGSLYLTKDDFELTSPETTLSGKKESYHARTRTKESSDCCSDSDSDFESSTSNESEKLFAESKDAKRKLFAENKNDSNDVVFVSKSIGGQKHFICEADSLHKLESAHAVTSRNLTSTPNSEGEMTDTENVITPATRYSRLEHLFVENVSKISGFIKEKLTDCSLIGSQAVKGTKANSSRPPIVCSEITFNSSPIQHDLSRHSINQTSSPDKLAEYRSNLSTSKISRKCQDKQQNFISSVRFPLKNIQTSLHESEPWLQESSGVQAIQGNQPSKHCDVWSTLPRNSSISEQQFSDENAKKTSTFWIKSGDFLLTLGIYYVESEKLRCHYDMLCQESGKNQIVHFGIDNYKFSAHETIQNESRLSLPKLSSHYWFATDNIAIPFSGKPLNDIKIKRIFGFVSASVLETGLLRFGVDHVDFSKIPEFVLDTQPLSLESNWSQLIGLQTGYSNGLEGRDQFAWPSTKFNLEEHGNAERDELSFRFNGNNSVLSDLNDEPSSMHSNCDAMLDADSQYCSDSLENAFQRIEIT</sequence>
<dbReference type="VEuPathDB" id="VectorBase:GPAI028018"/>
<dbReference type="Gene3D" id="2.170.210.10">
    <property type="entry name" value="DNA double-strand break repair and VJ recombination XRCC4, N-terminal"/>
    <property type="match status" value="1"/>
</dbReference>
<evidence type="ECO:0000256" key="6">
    <source>
        <dbReference type="SAM" id="MobiDB-lite"/>
    </source>
</evidence>
<proteinExistence type="predicted"/>
<dbReference type="STRING" id="7398.A0A1A9ZXB9"/>
<keyword evidence="4" id="KW-0539">Nucleus</keyword>
<comment type="subcellular location">
    <subcellularLocation>
        <location evidence="1">Nucleus</location>
    </subcellularLocation>
</comment>
<accession>A0A1A9ZXB9</accession>
<evidence type="ECO:0000313" key="7">
    <source>
        <dbReference type="EnsemblMetazoa" id="GPAI028018-PA"/>
    </source>
</evidence>
<dbReference type="Proteomes" id="UP000092445">
    <property type="component" value="Unassembled WGS sequence"/>
</dbReference>
<protein>
    <submittedName>
        <fullName evidence="7">Uncharacterized protein</fullName>
    </submittedName>
</protein>
<evidence type="ECO:0000256" key="1">
    <source>
        <dbReference type="ARBA" id="ARBA00004123"/>
    </source>
</evidence>
<organism evidence="7 8">
    <name type="scientific">Glossina pallidipes</name>
    <name type="common">Tsetse fly</name>
    <dbReference type="NCBI Taxonomy" id="7398"/>
    <lineage>
        <taxon>Eukaryota</taxon>
        <taxon>Metazoa</taxon>
        <taxon>Ecdysozoa</taxon>
        <taxon>Arthropoda</taxon>
        <taxon>Hexapoda</taxon>
        <taxon>Insecta</taxon>
        <taxon>Pterygota</taxon>
        <taxon>Neoptera</taxon>
        <taxon>Endopterygota</taxon>
        <taxon>Diptera</taxon>
        <taxon>Brachycera</taxon>
        <taxon>Muscomorpha</taxon>
        <taxon>Hippoboscoidea</taxon>
        <taxon>Glossinidae</taxon>
        <taxon>Glossina</taxon>
    </lineage>
</organism>
<reference evidence="8" key="1">
    <citation type="submission" date="2014-03" db="EMBL/GenBank/DDBJ databases">
        <authorList>
            <person name="Aksoy S."/>
            <person name="Warren W."/>
            <person name="Wilson R.K."/>
        </authorList>
    </citation>
    <scope>NUCLEOTIDE SEQUENCE [LARGE SCALE GENOMIC DNA]</scope>
    <source>
        <strain evidence="8">IAEA</strain>
    </source>
</reference>
<keyword evidence="8" id="KW-1185">Reference proteome</keyword>
<feature type="coiled-coil region" evidence="5">
    <location>
        <begin position="128"/>
        <end position="155"/>
    </location>
</feature>
<name>A0A1A9ZXB9_GLOPL</name>
<dbReference type="InterPro" id="IPR038051">
    <property type="entry name" value="XRCC4-like_N_sf"/>
</dbReference>
<evidence type="ECO:0000256" key="2">
    <source>
        <dbReference type="ARBA" id="ARBA00022763"/>
    </source>
</evidence>
<evidence type="ECO:0000313" key="8">
    <source>
        <dbReference type="Proteomes" id="UP000092445"/>
    </source>
</evidence>
<feature type="compositionally biased region" description="Basic and acidic residues" evidence="6">
    <location>
        <begin position="646"/>
        <end position="661"/>
    </location>
</feature>
<keyword evidence="3" id="KW-0234">DNA repair</keyword>